<keyword evidence="2" id="KW-1185">Reference proteome</keyword>
<name>A0A964E432_9PROT</name>
<proteinExistence type="predicted"/>
<gene>
    <name evidence="1" type="ORF">ACELLULO517_09915</name>
</gene>
<dbReference type="GO" id="GO:0016810">
    <property type="term" value="F:hydrolase activity, acting on carbon-nitrogen (but not peptide) bonds"/>
    <property type="evidence" value="ECO:0007669"/>
    <property type="project" value="InterPro"/>
</dbReference>
<accession>A0A964E432</accession>
<dbReference type="Gene3D" id="3.20.20.140">
    <property type="entry name" value="Metal-dependent hydrolases"/>
    <property type="match status" value="1"/>
</dbReference>
<dbReference type="PANTHER" id="PTHR43135">
    <property type="entry name" value="ALPHA-D-RIBOSE 1-METHYLPHOSPHONATE 5-TRIPHOSPHATE DIPHOSPHATASE"/>
    <property type="match status" value="1"/>
</dbReference>
<dbReference type="InterPro" id="IPR051781">
    <property type="entry name" value="Metallo-dep_Hydrolase"/>
</dbReference>
<dbReference type="SUPFAM" id="SSF51556">
    <property type="entry name" value="Metallo-dependent hydrolases"/>
    <property type="match status" value="1"/>
</dbReference>
<dbReference type="InterPro" id="IPR032466">
    <property type="entry name" value="Metal_Hydrolase"/>
</dbReference>
<dbReference type="AlphaFoldDB" id="A0A964E432"/>
<dbReference type="EMBL" id="JAESVA010000003">
    <property type="protein sequence ID" value="MCB8880548.1"/>
    <property type="molecule type" value="Genomic_DNA"/>
</dbReference>
<comment type="caution">
    <text evidence="1">The sequence shown here is derived from an EMBL/GenBank/DDBJ whole genome shotgun (WGS) entry which is preliminary data.</text>
</comment>
<dbReference type="PANTHER" id="PTHR43135:SF3">
    <property type="entry name" value="ALPHA-D-RIBOSE 1-METHYLPHOSPHONATE 5-TRIPHOSPHATE DIPHOSPHATASE"/>
    <property type="match status" value="1"/>
</dbReference>
<dbReference type="Proteomes" id="UP000721844">
    <property type="component" value="Unassembled WGS sequence"/>
</dbReference>
<dbReference type="Gene3D" id="2.30.40.10">
    <property type="entry name" value="Urease, subunit C, domain 1"/>
    <property type="match status" value="1"/>
</dbReference>
<evidence type="ECO:0000313" key="1">
    <source>
        <dbReference type="EMBL" id="MCB8880548.1"/>
    </source>
</evidence>
<dbReference type="RefSeq" id="WP_227307213.1">
    <property type="nucleotide sequence ID" value="NZ_JAESVA010000003.1"/>
</dbReference>
<dbReference type="GO" id="GO:0019700">
    <property type="term" value="P:organic phosphonate catabolic process"/>
    <property type="evidence" value="ECO:0007669"/>
    <property type="project" value="InterPro"/>
</dbReference>
<dbReference type="InterPro" id="IPR011059">
    <property type="entry name" value="Metal-dep_hydrolase_composite"/>
</dbReference>
<protein>
    <submittedName>
        <fullName evidence="1">Alpha-D-ribose 1-methylphosphonate 5-triphosphate diphosphatase</fullName>
    </submittedName>
</protein>
<dbReference type="PIRSF" id="PIRSF038971">
    <property type="entry name" value="PhnM"/>
    <property type="match status" value="1"/>
</dbReference>
<dbReference type="NCBIfam" id="NF011990">
    <property type="entry name" value="PRK15446.2-6"/>
    <property type="match status" value="1"/>
</dbReference>
<organism evidence="1 2">
    <name type="scientific">Acidisoma cellulosilyticum</name>
    <dbReference type="NCBI Taxonomy" id="2802395"/>
    <lineage>
        <taxon>Bacteria</taxon>
        <taxon>Pseudomonadati</taxon>
        <taxon>Pseudomonadota</taxon>
        <taxon>Alphaproteobacteria</taxon>
        <taxon>Acetobacterales</taxon>
        <taxon>Acidocellaceae</taxon>
        <taxon>Acidisoma</taxon>
    </lineage>
</organism>
<evidence type="ECO:0000313" key="2">
    <source>
        <dbReference type="Proteomes" id="UP000721844"/>
    </source>
</evidence>
<dbReference type="InterPro" id="IPR012696">
    <property type="entry name" value="PhnM"/>
</dbReference>
<reference evidence="1 2" key="1">
    <citation type="journal article" date="2021" name="Microorganisms">
        <title>Acidisoma silvae sp. nov. and Acidisomacellulosilytica sp. nov., Two Acidophilic Bacteria Isolated from Decaying Wood, Hydrolyzing Cellulose and Producing Poly-3-hydroxybutyrate.</title>
        <authorList>
            <person name="Mieszkin S."/>
            <person name="Pouder E."/>
            <person name="Uroz S."/>
            <person name="Simon-Colin C."/>
            <person name="Alain K."/>
        </authorList>
    </citation>
    <scope>NUCLEOTIDE SEQUENCE [LARGE SCALE GENOMIC DNA]</scope>
    <source>
        <strain evidence="1 2">HW T5.17</strain>
    </source>
</reference>
<sequence>MELAITGGRALLSDQGLVTADIGVQDGVIAEISGPERRFDATGLLVLPGIIDLHGDAFERQVQPRPGVSFPMDLAVAETEAQLLANGITTTFHGVTLSWEKGLRSAETWTSLLAALAANRPRQSCDMRIHLRWEAFNLPALDLALAAIEQGAVHLLAFNDHTPGILRKMADAATGAKYSERAGMKLDAFRDLANAIGTRADEVPAALARMAEAAQRAGIPMASHDDARVADRDAFRAMGARISDFPMSTEVAKAATEAGDSVIMGSPNVVRGGSHMGWSGAAETVEAGFCQILTSDYFYPAMLRAAFILADRHGQDGLAARWALISANPAAAAGLTDRGRIAQGLRADMVIVSRDPAPHVVATIAGGKLAYLSAEGAARLH</sequence>
<dbReference type="NCBIfam" id="NF011987">
    <property type="entry name" value="PRK15446.2-3"/>
    <property type="match status" value="1"/>
</dbReference>
<dbReference type="SUPFAM" id="SSF51338">
    <property type="entry name" value="Composite domain of metallo-dependent hydrolases"/>
    <property type="match status" value="1"/>
</dbReference>